<protein>
    <recommendedName>
        <fullName evidence="1">PRC-barrel domain-containing protein</fullName>
    </recommendedName>
</protein>
<reference evidence="2 3" key="1">
    <citation type="journal article" date="2016" name="Nat. Commun.">
        <title>Thousands of microbial genomes shed light on interconnected biogeochemical processes in an aquifer system.</title>
        <authorList>
            <person name="Anantharaman K."/>
            <person name="Brown C.T."/>
            <person name="Hug L.A."/>
            <person name="Sharon I."/>
            <person name="Castelle C.J."/>
            <person name="Probst A.J."/>
            <person name="Thomas B.C."/>
            <person name="Singh A."/>
            <person name="Wilkins M.J."/>
            <person name="Karaoz U."/>
            <person name="Brodie E.L."/>
            <person name="Williams K.H."/>
            <person name="Hubbard S.S."/>
            <person name="Banfield J.F."/>
        </authorList>
    </citation>
    <scope>NUCLEOTIDE SEQUENCE [LARGE SCALE GENOMIC DNA]</scope>
</reference>
<comment type="caution">
    <text evidence="2">The sequence shown here is derived from an EMBL/GenBank/DDBJ whole genome shotgun (WGS) entry which is preliminary data.</text>
</comment>
<dbReference type="SUPFAM" id="SSF50346">
    <property type="entry name" value="PRC-barrel domain"/>
    <property type="match status" value="1"/>
</dbReference>
<sequence length="95" mass="10183">MITQAVNVINLPVNTVAGKHLGRVVGVEVEPSGRQIKYYQVSSALPLVKLWGEKLLISPAQVVSISIKEMTVADSFSQDLAKASNQANLVPEPTV</sequence>
<dbReference type="EMBL" id="MHTF01000023">
    <property type="protein sequence ID" value="OHA56916.1"/>
    <property type="molecule type" value="Genomic_DNA"/>
</dbReference>
<dbReference type="Pfam" id="PF05239">
    <property type="entry name" value="PRC"/>
    <property type="match status" value="1"/>
</dbReference>
<dbReference type="InterPro" id="IPR027275">
    <property type="entry name" value="PRC-brl_dom"/>
</dbReference>
<proteinExistence type="predicted"/>
<evidence type="ECO:0000313" key="2">
    <source>
        <dbReference type="EMBL" id="OHA56916.1"/>
    </source>
</evidence>
<dbReference type="Proteomes" id="UP000176772">
    <property type="component" value="Unassembled WGS sequence"/>
</dbReference>
<name>A0A1G2Q8N9_9BACT</name>
<evidence type="ECO:0000259" key="1">
    <source>
        <dbReference type="Pfam" id="PF05239"/>
    </source>
</evidence>
<accession>A0A1G2Q8N9</accession>
<dbReference type="InterPro" id="IPR011033">
    <property type="entry name" value="PRC_barrel-like_sf"/>
</dbReference>
<feature type="domain" description="PRC-barrel" evidence="1">
    <location>
        <begin position="7"/>
        <end position="65"/>
    </location>
</feature>
<dbReference type="AlphaFoldDB" id="A0A1G2Q8N9"/>
<gene>
    <name evidence="2" type="ORF">A2588_01520</name>
</gene>
<evidence type="ECO:0000313" key="3">
    <source>
        <dbReference type="Proteomes" id="UP000176772"/>
    </source>
</evidence>
<organism evidence="2 3">
    <name type="scientific">Candidatus Veblenbacteria bacterium RIFOXYD1_FULL_43_11</name>
    <dbReference type="NCBI Taxonomy" id="1802429"/>
    <lineage>
        <taxon>Bacteria</taxon>
        <taxon>Candidatus Vebleniibacteriota</taxon>
    </lineage>
</organism>